<feature type="region of interest" description="Disordered" evidence="14">
    <location>
        <begin position="425"/>
        <end position="447"/>
    </location>
</feature>
<dbReference type="InterPro" id="IPR032799">
    <property type="entry name" value="TAXi_C"/>
</dbReference>
<evidence type="ECO:0000256" key="9">
    <source>
        <dbReference type="ARBA" id="ARBA00023136"/>
    </source>
</evidence>
<dbReference type="OrthoDB" id="2747330at2759"/>
<evidence type="ECO:0000313" key="16">
    <source>
        <dbReference type="EMBL" id="KAE8010670.1"/>
    </source>
</evidence>
<evidence type="ECO:0000256" key="8">
    <source>
        <dbReference type="ARBA" id="ARBA00022801"/>
    </source>
</evidence>
<dbReference type="PANTHER" id="PTHR13683:SF826">
    <property type="entry name" value="ASPARTYL PROTEASE FAMILY PROTEIN 1"/>
    <property type="match status" value="1"/>
</dbReference>
<evidence type="ECO:0000256" key="14">
    <source>
        <dbReference type="SAM" id="MobiDB-lite"/>
    </source>
</evidence>
<dbReference type="GO" id="GO:0005886">
    <property type="term" value="C:plasma membrane"/>
    <property type="evidence" value="ECO:0007669"/>
    <property type="project" value="UniProtKB-SubCell"/>
</dbReference>
<keyword evidence="10" id="KW-0325">Glycoprotein</keyword>
<keyword evidence="4" id="KW-0336">GPI-anchor</keyword>
<feature type="domain" description="Peptidase A1" evidence="15">
    <location>
        <begin position="61"/>
        <end position="399"/>
    </location>
</feature>
<evidence type="ECO:0000256" key="6">
    <source>
        <dbReference type="ARBA" id="ARBA00022729"/>
    </source>
</evidence>
<dbReference type="GO" id="GO:0006508">
    <property type="term" value="P:proteolysis"/>
    <property type="evidence" value="ECO:0007669"/>
    <property type="project" value="UniProtKB-KW"/>
</dbReference>
<dbReference type="FunFam" id="2.40.70.10:FF:000012">
    <property type="entry name" value="Aspartyl protease family protein 1"/>
    <property type="match status" value="1"/>
</dbReference>
<dbReference type="GO" id="GO:0004190">
    <property type="term" value="F:aspartic-type endopeptidase activity"/>
    <property type="evidence" value="ECO:0007669"/>
    <property type="project" value="UniProtKB-KW"/>
</dbReference>
<evidence type="ECO:0000256" key="7">
    <source>
        <dbReference type="ARBA" id="ARBA00022750"/>
    </source>
</evidence>
<dbReference type="InterPro" id="IPR021109">
    <property type="entry name" value="Peptidase_aspartic_dom_sf"/>
</dbReference>
<dbReference type="PROSITE" id="PS51767">
    <property type="entry name" value="PEPTIDASE_A1"/>
    <property type="match status" value="1"/>
</dbReference>
<keyword evidence="5 13" id="KW-0645">Protease</keyword>
<keyword evidence="8 13" id="KW-0378">Hydrolase</keyword>
<evidence type="ECO:0000256" key="10">
    <source>
        <dbReference type="ARBA" id="ARBA00023180"/>
    </source>
</evidence>
<dbReference type="InterPro" id="IPR001461">
    <property type="entry name" value="Aspartic_peptidase_A1"/>
</dbReference>
<keyword evidence="17" id="KW-1185">Reference proteome</keyword>
<keyword evidence="11" id="KW-0449">Lipoprotein</keyword>
<dbReference type="FunFam" id="2.40.70.10:FF:000014">
    <property type="entry name" value="Aspartyl protease family protein 1"/>
    <property type="match status" value="1"/>
</dbReference>
<dbReference type="SUPFAM" id="SSF50630">
    <property type="entry name" value="Acid proteases"/>
    <property type="match status" value="1"/>
</dbReference>
<evidence type="ECO:0000256" key="13">
    <source>
        <dbReference type="RuleBase" id="RU000454"/>
    </source>
</evidence>
<keyword evidence="3" id="KW-1003">Cell membrane</keyword>
<name>A0A5N6QWG0_9ROSI</name>
<evidence type="ECO:0000256" key="12">
    <source>
        <dbReference type="PIRSR" id="PIRSR601461-1"/>
    </source>
</evidence>
<protein>
    <recommendedName>
        <fullName evidence="15">Peptidase A1 domain-containing protein</fullName>
    </recommendedName>
</protein>
<reference evidence="16 17" key="1">
    <citation type="submission" date="2019-06" db="EMBL/GenBank/DDBJ databases">
        <title>A chromosomal-level reference genome of Carpinus fangiana (Coryloideae, Betulaceae).</title>
        <authorList>
            <person name="Yang X."/>
            <person name="Wang Z."/>
            <person name="Zhang L."/>
            <person name="Hao G."/>
            <person name="Liu J."/>
            <person name="Yang Y."/>
        </authorList>
    </citation>
    <scope>NUCLEOTIDE SEQUENCE [LARGE SCALE GENOMIC DNA]</scope>
    <source>
        <strain evidence="16">Cfa_2016G</strain>
        <tissue evidence="16">Leaf</tissue>
    </source>
</reference>
<sequence>MGILGDEGLPVKGSVEYYVALAHRDRIIRGRHLAASNDQLFPLTFSGGNDTLRIPPLGHLHYAYVSVGTPSLSFLVALDTGSDLFWLPCDCKEGGCIRSLPFSSGQVLLLNIYSPNNSTTSETVSCTNSLCKHRCPSASSNCPYKVEYLSYNTSSTGILVEDVLHLITDDDQLRAVNTSITFGCGQSQTGTFLEGGAPNGLFGLGMDDLSVPNTLARNGVASNSFSMCFGHDELGRITFGNNGSSYQKETPFNVGQAHPTYNVSITQVAVGRNSSELGLSVIFDSGTSFTYLTDPVYTFISKSFNSQVQNKRTSFDSSFEYCYELSPTLNYEVPSVNLTMKGGDQYFVTSPTLVVDIEEGNVVYCLGLVKSEDISIIGQNFMTGYRILFDRERMVLGWKESNCYDDKNANTQAFSPSNSPAVAVNSEATKRSGSNSSIPVATPSSHSPELKSFTYALTLLLVSFFAIV</sequence>
<evidence type="ECO:0000313" key="17">
    <source>
        <dbReference type="Proteomes" id="UP000327013"/>
    </source>
</evidence>
<dbReference type="Pfam" id="PF14541">
    <property type="entry name" value="TAXi_C"/>
    <property type="match status" value="1"/>
</dbReference>
<dbReference type="EMBL" id="CM017322">
    <property type="protein sequence ID" value="KAE8010670.1"/>
    <property type="molecule type" value="Genomic_DNA"/>
</dbReference>
<evidence type="ECO:0000256" key="11">
    <source>
        <dbReference type="ARBA" id="ARBA00023288"/>
    </source>
</evidence>
<dbReference type="PROSITE" id="PS00141">
    <property type="entry name" value="ASP_PROTEASE"/>
    <property type="match status" value="2"/>
</dbReference>
<dbReference type="GO" id="GO:0098552">
    <property type="term" value="C:side of membrane"/>
    <property type="evidence" value="ECO:0007669"/>
    <property type="project" value="UniProtKB-KW"/>
</dbReference>
<evidence type="ECO:0000256" key="2">
    <source>
        <dbReference type="ARBA" id="ARBA00007447"/>
    </source>
</evidence>
<dbReference type="Gene3D" id="2.40.70.10">
    <property type="entry name" value="Acid Proteases"/>
    <property type="match status" value="2"/>
</dbReference>
<dbReference type="PANTHER" id="PTHR13683">
    <property type="entry name" value="ASPARTYL PROTEASES"/>
    <property type="match status" value="1"/>
</dbReference>
<organism evidence="16 17">
    <name type="scientific">Carpinus fangiana</name>
    <dbReference type="NCBI Taxonomy" id="176857"/>
    <lineage>
        <taxon>Eukaryota</taxon>
        <taxon>Viridiplantae</taxon>
        <taxon>Streptophyta</taxon>
        <taxon>Embryophyta</taxon>
        <taxon>Tracheophyta</taxon>
        <taxon>Spermatophyta</taxon>
        <taxon>Magnoliopsida</taxon>
        <taxon>eudicotyledons</taxon>
        <taxon>Gunneridae</taxon>
        <taxon>Pentapetalae</taxon>
        <taxon>rosids</taxon>
        <taxon>fabids</taxon>
        <taxon>Fagales</taxon>
        <taxon>Betulaceae</taxon>
        <taxon>Carpinus</taxon>
    </lineage>
</organism>
<keyword evidence="7 13" id="KW-0064">Aspartyl protease</keyword>
<keyword evidence="9" id="KW-0472">Membrane</keyword>
<dbReference type="InterPro" id="IPR033121">
    <property type="entry name" value="PEPTIDASE_A1"/>
</dbReference>
<proteinExistence type="inferred from homology"/>
<evidence type="ECO:0000256" key="4">
    <source>
        <dbReference type="ARBA" id="ARBA00022622"/>
    </source>
</evidence>
<comment type="similarity">
    <text evidence="2 13">Belongs to the peptidase A1 family.</text>
</comment>
<dbReference type="Pfam" id="PF14543">
    <property type="entry name" value="TAXi_N"/>
    <property type="match status" value="1"/>
</dbReference>
<evidence type="ECO:0000259" key="15">
    <source>
        <dbReference type="PROSITE" id="PS51767"/>
    </source>
</evidence>
<accession>A0A5N6QWG0</accession>
<dbReference type="InterPro" id="IPR032861">
    <property type="entry name" value="TAXi_N"/>
</dbReference>
<dbReference type="Proteomes" id="UP000327013">
    <property type="component" value="Chromosome 2"/>
</dbReference>
<keyword evidence="6" id="KW-0732">Signal</keyword>
<feature type="compositionally biased region" description="Polar residues" evidence="14">
    <location>
        <begin position="431"/>
        <end position="447"/>
    </location>
</feature>
<feature type="active site" evidence="12">
    <location>
        <position position="284"/>
    </location>
</feature>
<evidence type="ECO:0000256" key="5">
    <source>
        <dbReference type="ARBA" id="ARBA00022670"/>
    </source>
</evidence>
<comment type="subcellular location">
    <subcellularLocation>
        <location evidence="1">Cell membrane</location>
        <topology evidence="1">Lipid-anchor</topology>
        <topology evidence="1">GPI-anchor</topology>
    </subcellularLocation>
</comment>
<gene>
    <name evidence="16" type="ORF">FH972_007020</name>
</gene>
<feature type="active site" evidence="12">
    <location>
        <position position="79"/>
    </location>
</feature>
<evidence type="ECO:0000256" key="1">
    <source>
        <dbReference type="ARBA" id="ARBA00004609"/>
    </source>
</evidence>
<dbReference type="InterPro" id="IPR001969">
    <property type="entry name" value="Aspartic_peptidase_AS"/>
</dbReference>
<dbReference type="PRINTS" id="PR00792">
    <property type="entry name" value="PEPSIN"/>
</dbReference>
<dbReference type="AlphaFoldDB" id="A0A5N6QWG0"/>
<evidence type="ECO:0000256" key="3">
    <source>
        <dbReference type="ARBA" id="ARBA00022475"/>
    </source>
</evidence>